<keyword evidence="1" id="KW-1133">Transmembrane helix</keyword>
<reference evidence="3" key="1">
    <citation type="submission" date="2022-11" db="UniProtKB">
        <authorList>
            <consortium name="WormBaseParasite"/>
        </authorList>
    </citation>
    <scope>IDENTIFICATION</scope>
</reference>
<dbReference type="WBParaSite" id="ACRNAN_Path_696.g2603.t1">
    <property type="protein sequence ID" value="ACRNAN_Path_696.g2603.t1"/>
    <property type="gene ID" value="ACRNAN_Path_696.g2603"/>
</dbReference>
<dbReference type="Proteomes" id="UP000887540">
    <property type="component" value="Unplaced"/>
</dbReference>
<accession>A0A914CA85</accession>
<feature type="transmembrane region" description="Helical" evidence="1">
    <location>
        <begin position="48"/>
        <end position="68"/>
    </location>
</feature>
<proteinExistence type="predicted"/>
<keyword evidence="1" id="KW-0812">Transmembrane</keyword>
<keyword evidence="1" id="KW-0472">Membrane</keyword>
<protein>
    <submittedName>
        <fullName evidence="3">Uncharacterized protein</fullName>
    </submittedName>
</protein>
<feature type="transmembrane region" description="Helical" evidence="1">
    <location>
        <begin position="88"/>
        <end position="105"/>
    </location>
</feature>
<dbReference type="AlphaFoldDB" id="A0A914CA85"/>
<evidence type="ECO:0000256" key="1">
    <source>
        <dbReference type="SAM" id="Phobius"/>
    </source>
</evidence>
<name>A0A914CA85_9BILA</name>
<keyword evidence="2" id="KW-1185">Reference proteome</keyword>
<evidence type="ECO:0000313" key="3">
    <source>
        <dbReference type="WBParaSite" id="ACRNAN_Path_696.g2603.t1"/>
    </source>
</evidence>
<evidence type="ECO:0000313" key="2">
    <source>
        <dbReference type="Proteomes" id="UP000887540"/>
    </source>
</evidence>
<organism evidence="2 3">
    <name type="scientific">Acrobeloides nanus</name>
    <dbReference type="NCBI Taxonomy" id="290746"/>
    <lineage>
        <taxon>Eukaryota</taxon>
        <taxon>Metazoa</taxon>
        <taxon>Ecdysozoa</taxon>
        <taxon>Nematoda</taxon>
        <taxon>Chromadorea</taxon>
        <taxon>Rhabditida</taxon>
        <taxon>Tylenchina</taxon>
        <taxon>Cephalobomorpha</taxon>
        <taxon>Cephaloboidea</taxon>
        <taxon>Cephalobidae</taxon>
        <taxon>Acrobeloides</taxon>
    </lineage>
</organism>
<sequence>MAKHFASSLKVPSLDTEFNEATTFFQSATIQEGKSQSKAKKYKKVERTLQITLVISTFLFHSFLEGLVLGIEIMAQEQQKKYSNFLKMVAYVTGFAVIAIFVKVLESMHKKSEKNSVKPLVCG</sequence>